<dbReference type="Pfam" id="PF01230">
    <property type="entry name" value="HIT"/>
    <property type="match status" value="1"/>
</dbReference>
<organism evidence="4 5">
    <name type="scientific">Halobellus ruber</name>
    <dbReference type="NCBI Taxonomy" id="2761102"/>
    <lineage>
        <taxon>Archaea</taxon>
        <taxon>Methanobacteriati</taxon>
        <taxon>Methanobacteriota</taxon>
        <taxon>Stenosarchaea group</taxon>
        <taxon>Halobacteria</taxon>
        <taxon>Halobacteriales</taxon>
        <taxon>Haloferacaceae</taxon>
        <taxon>Halobellus</taxon>
    </lineage>
</organism>
<dbReference type="EMBL" id="JACKXD010000001">
    <property type="protein sequence ID" value="MBB6644860.1"/>
    <property type="molecule type" value="Genomic_DNA"/>
</dbReference>
<comment type="caution">
    <text evidence="4">The sequence shown here is derived from an EMBL/GenBank/DDBJ whole genome shotgun (WGS) entry which is preliminary data.</text>
</comment>
<sequence length="197" mass="21330">MDRIFAPWRIEWVERDPAEDDVDGCPFCVLPERDADRESRIVARSDHAFVILNNYPYNPGHVMVIPRRHTGEWAALSDAELLDHARLKVATIDALHDGLGPDGINAGENLGGDAAGGSIEDHVHTHLVPRWRGDTNFMPVIGDTGVIVEALEDTYDRLHAAFAGHPDAVGEAGDGDEPPDRAVRLAFGATDGSGDAL</sequence>
<reference evidence="4 5" key="1">
    <citation type="submission" date="2020-08" db="EMBL/GenBank/DDBJ databases">
        <authorList>
            <person name="Seo M.-J."/>
        </authorList>
    </citation>
    <scope>NUCLEOTIDE SEQUENCE [LARGE SCALE GENOMIC DNA]</scope>
    <source>
        <strain evidence="4 5">MBLA0160</strain>
    </source>
</reference>
<protein>
    <submittedName>
        <fullName evidence="4">HIT domain-containing protein</fullName>
    </submittedName>
</protein>
<keyword evidence="5" id="KW-1185">Reference proteome</keyword>
<keyword evidence="1" id="KW-0547">Nucleotide-binding</keyword>
<dbReference type="PANTHER" id="PTHR42997">
    <property type="entry name" value="HIT FAMILY HYDROLASE"/>
    <property type="match status" value="1"/>
</dbReference>
<dbReference type="PROSITE" id="PS51084">
    <property type="entry name" value="HIT_2"/>
    <property type="match status" value="1"/>
</dbReference>
<dbReference type="RefSeq" id="WP_185191245.1">
    <property type="nucleotide sequence ID" value="NZ_JACKXD010000001.1"/>
</dbReference>
<name>A0A7J9SD74_9EURY</name>
<feature type="domain" description="HIT" evidence="3">
    <location>
        <begin position="26"/>
        <end position="137"/>
    </location>
</feature>
<proteinExistence type="predicted"/>
<dbReference type="GO" id="GO:0000166">
    <property type="term" value="F:nucleotide binding"/>
    <property type="evidence" value="ECO:0007669"/>
    <property type="project" value="UniProtKB-KW"/>
</dbReference>
<dbReference type="SUPFAM" id="SSF54197">
    <property type="entry name" value="HIT-like"/>
    <property type="match status" value="1"/>
</dbReference>
<dbReference type="InterPro" id="IPR052908">
    <property type="entry name" value="AP-4-A_phosphorylase"/>
</dbReference>
<feature type="short sequence motif" description="Histidine triad motif" evidence="2">
    <location>
        <begin position="122"/>
        <end position="126"/>
    </location>
</feature>
<evidence type="ECO:0000256" key="1">
    <source>
        <dbReference type="ARBA" id="ARBA00022741"/>
    </source>
</evidence>
<dbReference type="InterPro" id="IPR011146">
    <property type="entry name" value="HIT-like"/>
</dbReference>
<evidence type="ECO:0000313" key="4">
    <source>
        <dbReference type="EMBL" id="MBB6644860.1"/>
    </source>
</evidence>
<dbReference type="InterPro" id="IPR039383">
    <property type="entry name" value="FHIT"/>
</dbReference>
<dbReference type="AlphaFoldDB" id="A0A7J9SD74"/>
<gene>
    <name evidence="4" type="ORF">H5V44_00825</name>
</gene>
<dbReference type="GO" id="GO:0003824">
    <property type="term" value="F:catalytic activity"/>
    <property type="evidence" value="ECO:0007669"/>
    <property type="project" value="InterPro"/>
</dbReference>
<evidence type="ECO:0000256" key="2">
    <source>
        <dbReference type="PROSITE-ProRule" id="PRU00464"/>
    </source>
</evidence>
<accession>A0A7J9SD74</accession>
<dbReference type="PANTHER" id="PTHR42997:SF1">
    <property type="entry name" value="AP-4-A PHOSPHORYLASE"/>
    <property type="match status" value="1"/>
</dbReference>
<dbReference type="Gene3D" id="3.30.428.10">
    <property type="entry name" value="HIT-like"/>
    <property type="match status" value="1"/>
</dbReference>
<dbReference type="InterPro" id="IPR036265">
    <property type="entry name" value="HIT-like_sf"/>
</dbReference>
<evidence type="ECO:0000259" key="3">
    <source>
        <dbReference type="PROSITE" id="PS51084"/>
    </source>
</evidence>
<dbReference type="Proteomes" id="UP000546257">
    <property type="component" value="Unassembled WGS sequence"/>
</dbReference>
<evidence type="ECO:0000313" key="5">
    <source>
        <dbReference type="Proteomes" id="UP000546257"/>
    </source>
</evidence>
<dbReference type="CDD" id="cd01275">
    <property type="entry name" value="FHIT"/>
    <property type="match status" value="1"/>
</dbReference>